<protein>
    <submittedName>
        <fullName evidence="2">Uncharacterized protein</fullName>
    </submittedName>
</protein>
<reference evidence="2 3" key="1">
    <citation type="submission" date="2019-06" db="EMBL/GenBank/DDBJ databases">
        <title>Sequencing the genomes of 1000 actinobacteria strains.</title>
        <authorList>
            <person name="Klenk H.-P."/>
        </authorList>
    </citation>
    <scope>NUCLEOTIDE SEQUENCE [LARGE SCALE GENOMIC DNA]</scope>
    <source>
        <strain evidence="2 3">DSM 25218</strain>
    </source>
</reference>
<sequence>MTNSSDGLIRTALRGNEETASRLRRTQLIGVLLLAIATLATPMVRVTEDDSDADRPLSAWAAIGWIGQVRDDSGEIPSAFGWLTVVLYLAILFVIVAVILAVVIAVNRAGAARAAAGVVAGFGAIATLLCWLALVGETPGDFAELHPTWGVLLPLGLGLWTANMLETDA</sequence>
<proteinExistence type="predicted"/>
<evidence type="ECO:0000313" key="3">
    <source>
        <dbReference type="Proteomes" id="UP000320209"/>
    </source>
</evidence>
<comment type="caution">
    <text evidence="2">The sequence shown here is derived from an EMBL/GenBank/DDBJ whole genome shotgun (WGS) entry which is preliminary data.</text>
</comment>
<keyword evidence="1" id="KW-1133">Transmembrane helix</keyword>
<dbReference type="RefSeq" id="WP_141781415.1">
    <property type="nucleotide sequence ID" value="NZ_VFOV01000001.1"/>
</dbReference>
<keyword evidence="1" id="KW-0812">Transmembrane</keyword>
<keyword evidence="3" id="KW-1185">Reference proteome</keyword>
<gene>
    <name evidence="2" type="ORF">FB381_3461</name>
</gene>
<feature type="transmembrane region" description="Helical" evidence="1">
    <location>
        <begin position="146"/>
        <end position="165"/>
    </location>
</feature>
<organism evidence="2 3">
    <name type="scientific">Nocardioides albertanoniae</name>
    <dbReference type="NCBI Taxonomy" id="1175486"/>
    <lineage>
        <taxon>Bacteria</taxon>
        <taxon>Bacillati</taxon>
        <taxon>Actinomycetota</taxon>
        <taxon>Actinomycetes</taxon>
        <taxon>Propionibacteriales</taxon>
        <taxon>Nocardioidaceae</taxon>
        <taxon>Nocardioides</taxon>
    </lineage>
</organism>
<evidence type="ECO:0000313" key="2">
    <source>
        <dbReference type="EMBL" id="TQL69551.1"/>
    </source>
</evidence>
<keyword evidence="1" id="KW-0472">Membrane</keyword>
<feature type="transmembrane region" description="Helical" evidence="1">
    <location>
        <begin position="28"/>
        <end position="47"/>
    </location>
</feature>
<accession>A0A543AAC9</accession>
<evidence type="ECO:0000256" key="1">
    <source>
        <dbReference type="SAM" id="Phobius"/>
    </source>
</evidence>
<dbReference type="EMBL" id="VFOV01000001">
    <property type="protein sequence ID" value="TQL69551.1"/>
    <property type="molecule type" value="Genomic_DNA"/>
</dbReference>
<name>A0A543AAC9_9ACTN</name>
<dbReference type="OrthoDB" id="3779570at2"/>
<dbReference type="Proteomes" id="UP000320209">
    <property type="component" value="Unassembled WGS sequence"/>
</dbReference>
<feature type="transmembrane region" description="Helical" evidence="1">
    <location>
        <begin position="114"/>
        <end position="134"/>
    </location>
</feature>
<feature type="transmembrane region" description="Helical" evidence="1">
    <location>
        <begin position="79"/>
        <end position="107"/>
    </location>
</feature>
<dbReference type="AlphaFoldDB" id="A0A543AAC9"/>